<dbReference type="OrthoDB" id="411211at2759"/>
<dbReference type="PANTHER" id="PTHR13465">
    <property type="entry name" value="UPF0183 PROTEIN"/>
    <property type="match status" value="1"/>
</dbReference>
<comment type="caution">
    <text evidence="3">The sequence shown here is derived from an EMBL/GenBank/DDBJ whole genome shotgun (WGS) entry which is preliminary data.</text>
</comment>
<sequence>MPSEYTYRLVPGRSLGPPVLGSYLHDVLRRLKHPQLASQYPAVDLAYSHSGPAIAPIVITLARNGLRLRFDGPEQRLRLIEVLDFRKTSVEYEGSEIFKAHEADQLGPSYRSLTKLFGPTFPGEYLEDPQSQSSAIYVLSYPGIAFSFSVSRSGLDSRKDNHALLSSSAASPAKSMAIFVGESFSKARTDLFSPTDKPLRQRAASSGRHSDATDDVDLVKVYGEGRLELIRRSGQPLVITLSETTPQDLVTELGPPDAIYRKNDRRLAIHRNRGHARGRSSSADTDYSSSRTTEDDSEDEDPENPALSTEATELASAEHFYNYSRYGFDFLISQATTASAASPTLPEAMTNLGSGNGHDTPRGEQTATKMIMHGNVPASWLFGRHRRCRWVLEHVPTARVTSPLTSETSFADVAARLSEVFTGVDLTGSGSGQQKGMLLNRDWADSPSSSCELLGGWEEDTAGRTTGTLSSSHSQKDAGISSNSELFGYPGMIFEREVRLTGASERARLALLFSDSRRPTAWKETSTNLQFFDRSSLRRAARLRFASLSHWLRRRPPANDGGKSACIPFRLAAATVRPVAPDRDGLILACRTDALPNVWKRPLLRPSGNPRQHLPTMTFWESPSVALQAVLVSIALSSSSQSSSSPTTTTQRLQVAIQYICFNIIVVIMPGSKPSISYGSVVYDTRPEDSEVYKRSRVLQRDPVQITHGRSIRPSTPCHALARGTPHIIQRDPCATSTGRNTTPHTSDCRPVIRMCEFDAVQMPLVGERTCNAASRARLWTPQARRVVIITPCNHLLSCPCVTTNGGYSFHWLPMPFATQCCTLRGTIGKCIRVRCLWLAPTMRDAEDCFAGIDYMPFNTSIRTQNSRRAAWSIRGSPDHIPVALAWDLGGPAPPPPPPRYLGVGASLRPAGQPVASAQLLFCFFALHREISGSCIAQANIPCNGEGGPDSTTWSEAWVCTTYRVDMGESWVGRSACTGMHWASALLLFPISEAGPRWSPSWPRTAVNSVIGGQRLREGLRRSQVVKAAEGVLWLLCL</sequence>
<evidence type="ECO:0000256" key="1">
    <source>
        <dbReference type="ARBA" id="ARBA00024339"/>
    </source>
</evidence>
<dbReference type="EMBL" id="VIBQ01000009">
    <property type="protein sequence ID" value="KAB8337201.1"/>
    <property type="molecule type" value="Genomic_DNA"/>
</dbReference>
<dbReference type="Pfam" id="PF03676">
    <property type="entry name" value="PHAF1"/>
    <property type="match status" value="1"/>
</dbReference>
<dbReference type="InterPro" id="IPR039156">
    <property type="entry name" value="PHAF1/BROMI"/>
</dbReference>
<feature type="compositionally biased region" description="Basic residues" evidence="2">
    <location>
        <begin position="268"/>
        <end position="278"/>
    </location>
</feature>
<feature type="compositionally biased region" description="Low complexity" evidence="2">
    <location>
        <begin position="279"/>
        <end position="291"/>
    </location>
</feature>
<comment type="similarity">
    <text evidence="1">Belongs to the PHAF1 family.</text>
</comment>
<reference evidence="3 4" key="1">
    <citation type="submission" date="2019-06" db="EMBL/GenBank/DDBJ databases">
        <title>A chromosomal-level reference genome of Carpinus fangiana (Coryloideae, Betulaceae).</title>
        <authorList>
            <person name="Yang X."/>
            <person name="Wang Z."/>
            <person name="Zhang L."/>
            <person name="Hao G."/>
            <person name="Liu J."/>
            <person name="Yang Y."/>
        </authorList>
    </citation>
    <scope>NUCLEOTIDE SEQUENCE [LARGE SCALE GENOMIC DNA]</scope>
    <source>
        <strain evidence="3">Cfa_2016G</strain>
        <tissue evidence="3">Leaf</tissue>
    </source>
</reference>
<keyword evidence="4" id="KW-1185">Reference proteome</keyword>
<evidence type="ECO:0000313" key="4">
    <source>
        <dbReference type="Proteomes" id="UP000327013"/>
    </source>
</evidence>
<accession>A0A5N6KPJ8</accession>
<evidence type="ECO:0000256" key="2">
    <source>
        <dbReference type="SAM" id="MobiDB-lite"/>
    </source>
</evidence>
<feature type="region of interest" description="Disordered" evidence="2">
    <location>
        <begin position="190"/>
        <end position="211"/>
    </location>
</feature>
<dbReference type="GO" id="GO:0043001">
    <property type="term" value="P:Golgi to plasma membrane protein transport"/>
    <property type="evidence" value="ECO:0007669"/>
    <property type="project" value="TreeGrafter"/>
</dbReference>
<dbReference type="GO" id="GO:0005802">
    <property type="term" value="C:trans-Golgi network"/>
    <property type="evidence" value="ECO:0007669"/>
    <property type="project" value="TreeGrafter"/>
</dbReference>
<dbReference type="InterPro" id="IPR005373">
    <property type="entry name" value="PHAF1"/>
</dbReference>
<feature type="region of interest" description="Disordered" evidence="2">
    <location>
        <begin position="264"/>
        <end position="309"/>
    </location>
</feature>
<evidence type="ECO:0000313" key="3">
    <source>
        <dbReference type="EMBL" id="KAB8337201.1"/>
    </source>
</evidence>
<dbReference type="AlphaFoldDB" id="A0A5N6KPJ8"/>
<dbReference type="PANTHER" id="PTHR13465:SF2">
    <property type="entry name" value="PHAGOSOME ASSEMBLY FACTOR 1"/>
    <property type="match status" value="1"/>
</dbReference>
<gene>
    <name evidence="3" type="ORF">FH972_021503</name>
</gene>
<organism evidence="3 4">
    <name type="scientific">Carpinus fangiana</name>
    <dbReference type="NCBI Taxonomy" id="176857"/>
    <lineage>
        <taxon>Eukaryota</taxon>
        <taxon>Viridiplantae</taxon>
        <taxon>Streptophyta</taxon>
        <taxon>Embryophyta</taxon>
        <taxon>Tracheophyta</taxon>
        <taxon>Spermatophyta</taxon>
        <taxon>Magnoliopsida</taxon>
        <taxon>eudicotyledons</taxon>
        <taxon>Gunneridae</taxon>
        <taxon>Pentapetalae</taxon>
        <taxon>rosids</taxon>
        <taxon>fabids</taxon>
        <taxon>Fagales</taxon>
        <taxon>Betulaceae</taxon>
        <taxon>Carpinus</taxon>
    </lineage>
</organism>
<dbReference type="Proteomes" id="UP000327013">
    <property type="component" value="Unassembled WGS sequence"/>
</dbReference>
<protein>
    <submittedName>
        <fullName evidence="3">Uncharacterized protein</fullName>
    </submittedName>
</protein>
<proteinExistence type="inferred from homology"/>
<name>A0A5N6KPJ8_9ROSI</name>